<dbReference type="STRING" id="10195.A0A3M7Q9S1"/>
<dbReference type="GO" id="GO:0060090">
    <property type="term" value="F:molecular adaptor activity"/>
    <property type="evidence" value="ECO:0007669"/>
    <property type="project" value="TreeGrafter"/>
</dbReference>
<feature type="repeat" description="TPR" evidence="3">
    <location>
        <begin position="100"/>
        <end position="133"/>
    </location>
</feature>
<dbReference type="Proteomes" id="UP000276133">
    <property type="component" value="Unassembled WGS sequence"/>
</dbReference>
<keyword evidence="1" id="KW-0677">Repeat</keyword>
<dbReference type="AlphaFoldDB" id="A0A3M7Q9S1"/>
<dbReference type="PANTHER" id="PTHR45831:SF2">
    <property type="entry name" value="LD24721P"/>
    <property type="match status" value="1"/>
</dbReference>
<dbReference type="GO" id="GO:0016020">
    <property type="term" value="C:membrane"/>
    <property type="evidence" value="ECO:0007669"/>
    <property type="project" value="TreeGrafter"/>
</dbReference>
<dbReference type="OrthoDB" id="5951504at2759"/>
<gene>
    <name evidence="4" type="ORF">BpHYR1_013343</name>
</gene>
<dbReference type="Gene3D" id="1.25.40.10">
    <property type="entry name" value="Tetratricopeptide repeat domain"/>
    <property type="match status" value="1"/>
</dbReference>
<protein>
    <submittedName>
        <fullName evidence="4">Serine threonine-phosphatase 5-like</fullName>
    </submittedName>
</protein>
<dbReference type="InterPro" id="IPR019734">
    <property type="entry name" value="TPR_rpt"/>
</dbReference>
<dbReference type="GO" id="GO:0006620">
    <property type="term" value="P:post-translational protein targeting to endoplasmic reticulum membrane"/>
    <property type="evidence" value="ECO:0007669"/>
    <property type="project" value="TreeGrafter"/>
</dbReference>
<dbReference type="PROSITE" id="PS50005">
    <property type="entry name" value="TPR"/>
    <property type="match status" value="2"/>
</dbReference>
<evidence type="ECO:0000256" key="3">
    <source>
        <dbReference type="PROSITE-ProRule" id="PRU00339"/>
    </source>
</evidence>
<sequence>MDINNIYSSETNSNSTKENYYNDQLKNEKNLIDDLKVKGDEAFQKSEYEKAFNLYNQALQLESNDYDLIACLTGAALNLGMIDEVFAKTEFLIQLDGSKAQGYYLKGVAYDMIFKFDSAVDFFLKALDYETENTNIIVKNLIKTLVKFINKNDDAQVEESIDMNVLSQALCFLKAESFEILINKNNSRRPTITAKISTDKVKLIILILTF</sequence>
<evidence type="ECO:0000256" key="2">
    <source>
        <dbReference type="ARBA" id="ARBA00022803"/>
    </source>
</evidence>
<dbReference type="EMBL" id="REGN01006959">
    <property type="protein sequence ID" value="RNA07705.1"/>
    <property type="molecule type" value="Genomic_DNA"/>
</dbReference>
<name>A0A3M7Q9S1_BRAPC</name>
<organism evidence="4 5">
    <name type="scientific">Brachionus plicatilis</name>
    <name type="common">Marine rotifer</name>
    <name type="synonym">Brachionus muelleri</name>
    <dbReference type="NCBI Taxonomy" id="10195"/>
    <lineage>
        <taxon>Eukaryota</taxon>
        <taxon>Metazoa</taxon>
        <taxon>Spiralia</taxon>
        <taxon>Gnathifera</taxon>
        <taxon>Rotifera</taxon>
        <taxon>Eurotatoria</taxon>
        <taxon>Monogononta</taxon>
        <taxon>Pseudotrocha</taxon>
        <taxon>Ploima</taxon>
        <taxon>Brachionidae</taxon>
        <taxon>Brachionus</taxon>
    </lineage>
</organism>
<feature type="repeat" description="TPR" evidence="3">
    <location>
        <begin position="32"/>
        <end position="65"/>
    </location>
</feature>
<dbReference type="SMART" id="SM00028">
    <property type="entry name" value="TPR"/>
    <property type="match status" value="2"/>
</dbReference>
<reference evidence="4 5" key="1">
    <citation type="journal article" date="2018" name="Sci. Rep.">
        <title>Genomic signatures of local adaptation to the degree of environmental predictability in rotifers.</title>
        <authorList>
            <person name="Franch-Gras L."/>
            <person name="Hahn C."/>
            <person name="Garcia-Roger E.M."/>
            <person name="Carmona M.J."/>
            <person name="Serra M."/>
            <person name="Gomez A."/>
        </authorList>
    </citation>
    <scope>NUCLEOTIDE SEQUENCE [LARGE SCALE GENOMIC DNA]</scope>
    <source>
        <strain evidence="4">HYR1</strain>
    </source>
</reference>
<keyword evidence="5" id="KW-1185">Reference proteome</keyword>
<dbReference type="InterPro" id="IPR047150">
    <property type="entry name" value="SGT"/>
</dbReference>
<dbReference type="GO" id="GO:0072380">
    <property type="term" value="C:TRC complex"/>
    <property type="evidence" value="ECO:0007669"/>
    <property type="project" value="TreeGrafter"/>
</dbReference>
<dbReference type="PANTHER" id="PTHR45831">
    <property type="entry name" value="LD24721P"/>
    <property type="match status" value="1"/>
</dbReference>
<accession>A0A3M7Q9S1</accession>
<comment type="caution">
    <text evidence="4">The sequence shown here is derived from an EMBL/GenBank/DDBJ whole genome shotgun (WGS) entry which is preliminary data.</text>
</comment>
<evidence type="ECO:0000313" key="5">
    <source>
        <dbReference type="Proteomes" id="UP000276133"/>
    </source>
</evidence>
<dbReference type="InterPro" id="IPR011990">
    <property type="entry name" value="TPR-like_helical_dom_sf"/>
</dbReference>
<proteinExistence type="predicted"/>
<keyword evidence="2 3" id="KW-0802">TPR repeat</keyword>
<evidence type="ECO:0000313" key="4">
    <source>
        <dbReference type="EMBL" id="RNA07705.1"/>
    </source>
</evidence>
<dbReference type="SUPFAM" id="SSF48452">
    <property type="entry name" value="TPR-like"/>
    <property type="match status" value="1"/>
</dbReference>
<evidence type="ECO:0000256" key="1">
    <source>
        <dbReference type="ARBA" id="ARBA00022737"/>
    </source>
</evidence>